<feature type="region of interest" description="Disordered" evidence="3">
    <location>
        <begin position="220"/>
        <end position="254"/>
    </location>
</feature>
<evidence type="ECO:0000313" key="5">
    <source>
        <dbReference type="EMBL" id="TIC04734.1"/>
    </source>
</evidence>
<dbReference type="Proteomes" id="UP000307169">
    <property type="component" value="Unassembled WGS sequence"/>
</dbReference>
<dbReference type="AlphaFoldDB" id="A0A4T0P412"/>
<dbReference type="GO" id="GO:0003730">
    <property type="term" value="F:mRNA 3'-UTR binding"/>
    <property type="evidence" value="ECO:0007669"/>
    <property type="project" value="TreeGrafter"/>
</dbReference>
<feature type="region of interest" description="Disordered" evidence="3">
    <location>
        <begin position="15"/>
        <end position="81"/>
    </location>
</feature>
<dbReference type="GO" id="GO:0005737">
    <property type="term" value="C:cytoplasm"/>
    <property type="evidence" value="ECO:0007669"/>
    <property type="project" value="TreeGrafter"/>
</dbReference>
<evidence type="ECO:0000256" key="2">
    <source>
        <dbReference type="PROSITE-ProRule" id="PRU00317"/>
    </source>
</evidence>
<dbReference type="InterPro" id="IPR033133">
    <property type="entry name" value="PUM-HD"/>
</dbReference>
<reference evidence="5 6" key="1">
    <citation type="submission" date="2019-03" db="EMBL/GenBank/DDBJ databases">
        <title>Sequencing 25 genomes of Wallemia mellicola.</title>
        <authorList>
            <person name="Gostincar C."/>
        </authorList>
    </citation>
    <scope>NUCLEOTIDE SEQUENCE [LARGE SCALE GENOMIC DNA]</scope>
    <source>
        <strain evidence="5 6">EXF-1262</strain>
    </source>
</reference>
<dbReference type="SUPFAM" id="SSF48371">
    <property type="entry name" value="ARM repeat"/>
    <property type="match status" value="1"/>
</dbReference>
<feature type="compositionally biased region" description="Acidic residues" evidence="3">
    <location>
        <begin position="56"/>
        <end position="69"/>
    </location>
</feature>
<dbReference type="SMART" id="SM00025">
    <property type="entry name" value="Pumilio"/>
    <property type="match status" value="4"/>
</dbReference>
<sequence>MESLPFDIKQILENNLVDQSGYGGTKKQSHSTTSSSLSSSSDDSDSGSDQNKNNEELEDDDSDADDQWEVDSNPITQDENPIPTLDALLENADPEDPVASNNQPFHTKNELTDHQINPLPFEKFPVDIKLLPVGHLHSLIDNILVIQSSSSGEHSEIFETFGSISSPFHSILVKEGAIDIETVKSKQKVFYAPEHAKIIDTRILQQLKGSDASNVYDEEIPENQQEFSDDEAEQSAKKEKKAKNRVAKQSNKNDFIDYVPQQRPATLDYNDNDFNPEVALKGAPQQPQPSSLDQQYNPYQFMPYNPILMAQQFTAMQAQMQALLLFNSAFTLISNFQDDDISSIWKNDNKLKSFTVPKQSPQSDIAFVSLQNSNHAVLHNSNMLTLKNPHNNNINFRELLKPQSKVNYSVSRIIVKTDQQASIFLQQKLKSLNKSDINLLVDAVIQRAFPLITNRFGNFLVQRVIDLDDVSYKLRIVNSITCQVESIAMNSYGTHVLQKLLSTSPEHVKILLVNELLNGNIAQGIVHKNASHVWSKVLETQWFIYSPSIMIAVNAAMKYRWVECANTDTGSLIIQSILSKKFSEVCFNEITTCALNKWGSTVVQYLVEKASNMSLARVTCLLIYSYKQLSVNFYGARCLMACLTIGDKKDYAINLLSDLLFNDPDRIDTLSNLMASSIGAQFLVNVLSLMSNEKYHQLLTLIHAVKKQNAGVIA</sequence>
<keyword evidence="1" id="KW-0677">Repeat</keyword>
<evidence type="ECO:0000256" key="1">
    <source>
        <dbReference type="ARBA" id="ARBA00022737"/>
    </source>
</evidence>
<accession>A0A4T0P412</accession>
<dbReference type="PROSITE" id="PS50302">
    <property type="entry name" value="PUM"/>
    <property type="match status" value="2"/>
</dbReference>
<dbReference type="PROSITE" id="PS50303">
    <property type="entry name" value="PUM_HD"/>
    <property type="match status" value="1"/>
</dbReference>
<feature type="repeat" description="Pumilio" evidence="2">
    <location>
        <begin position="443"/>
        <end position="478"/>
    </location>
</feature>
<evidence type="ECO:0000259" key="4">
    <source>
        <dbReference type="PROSITE" id="PS50303"/>
    </source>
</evidence>
<evidence type="ECO:0000313" key="6">
    <source>
        <dbReference type="Proteomes" id="UP000307169"/>
    </source>
</evidence>
<name>A0A4T0P412_9BASI</name>
<feature type="compositionally biased region" description="Acidic residues" evidence="3">
    <location>
        <begin position="220"/>
        <end position="233"/>
    </location>
</feature>
<dbReference type="PANTHER" id="PTHR12537:SF48">
    <property type="entry name" value="MEIOTIC COILED-COIL PROTEIN 2"/>
    <property type="match status" value="1"/>
</dbReference>
<dbReference type="PANTHER" id="PTHR12537">
    <property type="entry name" value="RNA BINDING PROTEIN PUMILIO-RELATED"/>
    <property type="match status" value="1"/>
</dbReference>
<feature type="repeat" description="Pumilio" evidence="2">
    <location>
        <begin position="479"/>
        <end position="514"/>
    </location>
</feature>
<evidence type="ECO:0000256" key="3">
    <source>
        <dbReference type="SAM" id="MobiDB-lite"/>
    </source>
</evidence>
<dbReference type="Pfam" id="PF00806">
    <property type="entry name" value="PUF"/>
    <property type="match status" value="4"/>
</dbReference>
<gene>
    <name evidence="5" type="ORF">E3Q17_00178</name>
</gene>
<protein>
    <submittedName>
        <fullName evidence="5">ARM repeat-containing protein</fullName>
    </submittedName>
</protein>
<dbReference type="InterPro" id="IPR001313">
    <property type="entry name" value="Pumilio_RNA-bd_rpt"/>
</dbReference>
<organism evidence="5 6">
    <name type="scientific">Wallemia mellicola</name>
    <dbReference type="NCBI Taxonomy" id="1708541"/>
    <lineage>
        <taxon>Eukaryota</taxon>
        <taxon>Fungi</taxon>
        <taxon>Dikarya</taxon>
        <taxon>Basidiomycota</taxon>
        <taxon>Wallemiomycotina</taxon>
        <taxon>Wallemiomycetes</taxon>
        <taxon>Wallemiales</taxon>
        <taxon>Wallemiaceae</taxon>
        <taxon>Wallemia</taxon>
    </lineage>
</organism>
<feature type="compositionally biased region" description="Low complexity" evidence="3">
    <location>
        <begin position="30"/>
        <end position="41"/>
    </location>
</feature>
<dbReference type="GO" id="GO:0010608">
    <property type="term" value="P:post-transcriptional regulation of gene expression"/>
    <property type="evidence" value="ECO:0007669"/>
    <property type="project" value="TreeGrafter"/>
</dbReference>
<comment type="caution">
    <text evidence="5">The sequence shown here is derived from an EMBL/GenBank/DDBJ whole genome shotgun (WGS) entry which is preliminary data.</text>
</comment>
<proteinExistence type="predicted"/>
<dbReference type="InterPro" id="IPR016024">
    <property type="entry name" value="ARM-type_fold"/>
</dbReference>
<dbReference type="Gene3D" id="1.25.10.10">
    <property type="entry name" value="Leucine-rich Repeat Variant"/>
    <property type="match status" value="1"/>
</dbReference>
<dbReference type="EMBL" id="SPRH01000002">
    <property type="protein sequence ID" value="TIC04734.1"/>
    <property type="molecule type" value="Genomic_DNA"/>
</dbReference>
<dbReference type="InterPro" id="IPR011989">
    <property type="entry name" value="ARM-like"/>
</dbReference>
<feature type="domain" description="PUM-HD" evidence="4">
    <location>
        <begin position="378"/>
        <end position="714"/>
    </location>
</feature>